<dbReference type="AlphaFoldDB" id="A0A2A9NRK0"/>
<proteinExistence type="predicted"/>
<dbReference type="OrthoDB" id="5150177at2759"/>
<dbReference type="Proteomes" id="UP000242287">
    <property type="component" value="Unassembled WGS sequence"/>
</dbReference>
<keyword evidence="4" id="KW-1185">Reference proteome</keyword>
<dbReference type="EMBL" id="KZ302006">
    <property type="protein sequence ID" value="PFH50312.1"/>
    <property type="molecule type" value="Genomic_DNA"/>
</dbReference>
<feature type="region of interest" description="Disordered" evidence="1">
    <location>
        <begin position="50"/>
        <end position="97"/>
    </location>
</feature>
<feature type="chain" id="PRO_5013355526" evidence="2">
    <location>
        <begin position="23"/>
        <end position="271"/>
    </location>
</feature>
<feature type="region of interest" description="Disordered" evidence="1">
    <location>
        <begin position="210"/>
        <end position="255"/>
    </location>
</feature>
<evidence type="ECO:0000256" key="1">
    <source>
        <dbReference type="SAM" id="MobiDB-lite"/>
    </source>
</evidence>
<feature type="signal peptide" evidence="2">
    <location>
        <begin position="1"/>
        <end position="22"/>
    </location>
</feature>
<evidence type="ECO:0000313" key="4">
    <source>
        <dbReference type="Proteomes" id="UP000242287"/>
    </source>
</evidence>
<keyword evidence="2" id="KW-0732">Signal</keyword>
<evidence type="ECO:0000256" key="2">
    <source>
        <dbReference type="SAM" id="SignalP"/>
    </source>
</evidence>
<protein>
    <submittedName>
        <fullName evidence="3">Uncharacterized protein</fullName>
    </submittedName>
</protein>
<feature type="compositionally biased region" description="Acidic residues" evidence="1">
    <location>
        <begin position="234"/>
        <end position="248"/>
    </location>
</feature>
<feature type="region of interest" description="Disordered" evidence="1">
    <location>
        <begin position="137"/>
        <end position="187"/>
    </location>
</feature>
<feature type="compositionally biased region" description="Basic and acidic residues" evidence="1">
    <location>
        <begin position="139"/>
        <end position="152"/>
    </location>
</feature>
<name>A0A2A9NRK0_9AGAR</name>
<feature type="compositionally biased region" description="Basic and acidic residues" evidence="1">
    <location>
        <begin position="221"/>
        <end position="233"/>
    </location>
</feature>
<evidence type="ECO:0000313" key="3">
    <source>
        <dbReference type="EMBL" id="PFH50312.1"/>
    </source>
</evidence>
<sequence length="271" mass="30434">MVQFTTSASIALLALFVASSAALPTPSQDNIDTREHSGRPMQRIIGQPLRDGVQQHSEMEPRKHHHANAAKNHASNGRKHHGQAPNAANKKTGGHRQKIFETDIDDVETFEARSLPKQMGKLLADGASRSVILAPAKKNAKDHVNQELERNKTPQKLLAPIPPKGGPSDDKKSAALKQVHDNNKQIKESTLDWRQKMRKVTVMAQAVKAFQNERGGAPPNHRREYMDSDMYERDIDEDLEARDSDEELDARNFDEDLEARGYWDSELDELD</sequence>
<accession>A0A2A9NRK0</accession>
<organism evidence="3 4">
    <name type="scientific">Amanita thiersii Skay4041</name>
    <dbReference type="NCBI Taxonomy" id="703135"/>
    <lineage>
        <taxon>Eukaryota</taxon>
        <taxon>Fungi</taxon>
        <taxon>Dikarya</taxon>
        <taxon>Basidiomycota</taxon>
        <taxon>Agaricomycotina</taxon>
        <taxon>Agaricomycetes</taxon>
        <taxon>Agaricomycetidae</taxon>
        <taxon>Agaricales</taxon>
        <taxon>Pluteineae</taxon>
        <taxon>Amanitaceae</taxon>
        <taxon>Amanita</taxon>
    </lineage>
</organism>
<reference evidence="3 4" key="1">
    <citation type="submission" date="2014-02" db="EMBL/GenBank/DDBJ databases">
        <title>Transposable element dynamics among asymbiotic and ectomycorrhizal Amanita fungi.</title>
        <authorList>
            <consortium name="DOE Joint Genome Institute"/>
            <person name="Hess J."/>
            <person name="Skrede I."/>
            <person name="Wolfe B."/>
            <person name="LaButti K."/>
            <person name="Ohm R.A."/>
            <person name="Grigoriev I.V."/>
            <person name="Pringle A."/>
        </authorList>
    </citation>
    <scope>NUCLEOTIDE SEQUENCE [LARGE SCALE GENOMIC DNA]</scope>
    <source>
        <strain evidence="3 4">SKay4041</strain>
    </source>
</reference>
<feature type="compositionally biased region" description="Basic and acidic residues" evidence="1">
    <location>
        <begin position="167"/>
        <end position="187"/>
    </location>
</feature>
<gene>
    <name evidence="3" type="ORF">AMATHDRAFT_47965</name>
</gene>